<evidence type="ECO:0000256" key="7">
    <source>
        <dbReference type="ARBA" id="ARBA00023224"/>
    </source>
</evidence>
<evidence type="ECO:0000256" key="4">
    <source>
        <dbReference type="ARBA" id="ARBA00023040"/>
    </source>
</evidence>
<comment type="subcellular location">
    <subcellularLocation>
        <location evidence="1">Membrane</location>
        <topology evidence="1">Multi-pass membrane protein</topology>
    </subcellularLocation>
</comment>
<evidence type="ECO:0000256" key="1">
    <source>
        <dbReference type="ARBA" id="ARBA00004141"/>
    </source>
</evidence>
<dbReference type="PANTHER" id="PTHR45695">
    <property type="entry name" value="LEUCOKININ RECEPTOR-RELATED"/>
    <property type="match status" value="1"/>
</dbReference>
<gene>
    <name evidence="11" type="ORF">MAR_037488</name>
</gene>
<sequence length="384" mass="44468">MVSEDTEENKNAIDEDNNTILLDSAGEIMKGNLSSLLLQCTDCFKFAAFFSYNWRFGEFTCKAIYYVQNLSAICSVATLTFMSLERYYAIVHPMRAKYVCTKGRARRAITILWIGSVVLAVPILIGRIQLTVGRRRQAKWCVKWFEDKLVRQLYEVYMFSLILIVPVCIMSFAYFRICQELWFMAKHRSNMRSAADFRSSQYYGRNGSSNSTPVRNSSANEKTPVLRVKFTDDDTTKKQVIKMLVAVVVVFIICWAPILINNVLVAFEFLPELNIPPYKYMREAFHLLSYANSCVNPIVYGFMSRNFRQTFKRALCSCLKGRQYVRKMTFKNQSLVVNEKWDCRTGKRQCEVEYNTSCADGCTDIFEMSNTRHERSSSEDIARL</sequence>
<dbReference type="InterPro" id="IPR017452">
    <property type="entry name" value="GPCR_Rhodpsn_7TM"/>
</dbReference>
<dbReference type="PROSITE" id="PS50262">
    <property type="entry name" value="G_PROTEIN_RECEP_F1_2"/>
    <property type="match status" value="1"/>
</dbReference>
<dbReference type="EMBL" id="CP111024">
    <property type="protein sequence ID" value="WAR23819.1"/>
    <property type="molecule type" value="Genomic_DNA"/>
</dbReference>
<comment type="similarity">
    <text evidence="8">Belongs to the G-protein coupled receptor 1 family.</text>
</comment>
<evidence type="ECO:0000313" key="11">
    <source>
        <dbReference type="EMBL" id="WAR23819.1"/>
    </source>
</evidence>
<dbReference type="PRINTS" id="PR00237">
    <property type="entry name" value="GPCRRHODOPSN"/>
</dbReference>
<dbReference type="Proteomes" id="UP001164746">
    <property type="component" value="Chromosome 13"/>
</dbReference>
<dbReference type="Pfam" id="PF00001">
    <property type="entry name" value="7tm_1"/>
    <property type="match status" value="1"/>
</dbReference>
<protein>
    <submittedName>
        <fullName evidence="11">CCKAR-like protein</fullName>
    </submittedName>
</protein>
<feature type="transmembrane region" description="Helical" evidence="9">
    <location>
        <begin position="243"/>
        <end position="264"/>
    </location>
</feature>
<dbReference type="SUPFAM" id="SSF81321">
    <property type="entry name" value="Family A G protein-coupled receptor-like"/>
    <property type="match status" value="1"/>
</dbReference>
<dbReference type="PANTHER" id="PTHR45695:SF15">
    <property type="entry name" value="OPSIN RH2"/>
    <property type="match status" value="1"/>
</dbReference>
<keyword evidence="6 8" id="KW-0675">Receptor</keyword>
<evidence type="ECO:0000256" key="2">
    <source>
        <dbReference type="ARBA" id="ARBA00022692"/>
    </source>
</evidence>
<keyword evidence="4 8" id="KW-0297">G-protein coupled receptor</keyword>
<accession>A0ABY7FR91</accession>
<proteinExistence type="inferred from homology"/>
<keyword evidence="7 8" id="KW-0807">Transducer</keyword>
<evidence type="ECO:0000256" key="3">
    <source>
        <dbReference type="ARBA" id="ARBA00022989"/>
    </source>
</evidence>
<keyword evidence="2 8" id="KW-0812">Transmembrane</keyword>
<evidence type="ECO:0000313" key="12">
    <source>
        <dbReference type="Proteomes" id="UP001164746"/>
    </source>
</evidence>
<name>A0ABY7FR91_MYAAR</name>
<feature type="transmembrane region" description="Helical" evidence="9">
    <location>
        <begin position="284"/>
        <end position="303"/>
    </location>
</feature>
<evidence type="ECO:0000256" key="9">
    <source>
        <dbReference type="SAM" id="Phobius"/>
    </source>
</evidence>
<feature type="domain" description="G-protein coupled receptors family 1 profile" evidence="10">
    <location>
        <begin position="53"/>
        <end position="300"/>
    </location>
</feature>
<evidence type="ECO:0000256" key="5">
    <source>
        <dbReference type="ARBA" id="ARBA00023136"/>
    </source>
</evidence>
<organism evidence="11 12">
    <name type="scientific">Mya arenaria</name>
    <name type="common">Soft-shell clam</name>
    <dbReference type="NCBI Taxonomy" id="6604"/>
    <lineage>
        <taxon>Eukaryota</taxon>
        <taxon>Metazoa</taxon>
        <taxon>Spiralia</taxon>
        <taxon>Lophotrochozoa</taxon>
        <taxon>Mollusca</taxon>
        <taxon>Bivalvia</taxon>
        <taxon>Autobranchia</taxon>
        <taxon>Heteroconchia</taxon>
        <taxon>Euheterodonta</taxon>
        <taxon>Imparidentia</taxon>
        <taxon>Neoheterodontei</taxon>
        <taxon>Myida</taxon>
        <taxon>Myoidea</taxon>
        <taxon>Myidae</taxon>
        <taxon>Mya</taxon>
    </lineage>
</organism>
<keyword evidence="5 9" id="KW-0472">Membrane</keyword>
<dbReference type="InterPro" id="IPR000276">
    <property type="entry name" value="GPCR_Rhodpsn"/>
</dbReference>
<reference evidence="11" key="1">
    <citation type="submission" date="2022-11" db="EMBL/GenBank/DDBJ databases">
        <title>Centuries of genome instability and evolution in soft-shell clam transmissible cancer (bioRxiv).</title>
        <authorList>
            <person name="Hart S.F.M."/>
            <person name="Yonemitsu M.A."/>
            <person name="Giersch R.M."/>
            <person name="Beal B.F."/>
            <person name="Arriagada G."/>
            <person name="Davis B.W."/>
            <person name="Ostrander E.A."/>
            <person name="Goff S.P."/>
            <person name="Metzger M.J."/>
        </authorList>
    </citation>
    <scope>NUCLEOTIDE SEQUENCE</scope>
    <source>
        <strain evidence="11">MELC-2E11</strain>
        <tissue evidence="11">Siphon/mantle</tissue>
    </source>
</reference>
<evidence type="ECO:0000256" key="8">
    <source>
        <dbReference type="RuleBase" id="RU000688"/>
    </source>
</evidence>
<evidence type="ECO:0000256" key="6">
    <source>
        <dbReference type="ARBA" id="ARBA00023170"/>
    </source>
</evidence>
<feature type="transmembrane region" description="Helical" evidence="9">
    <location>
        <begin position="156"/>
        <end position="177"/>
    </location>
</feature>
<keyword evidence="12" id="KW-1185">Reference proteome</keyword>
<dbReference type="PROSITE" id="PS00237">
    <property type="entry name" value="G_PROTEIN_RECEP_F1_1"/>
    <property type="match status" value="1"/>
</dbReference>
<keyword evidence="3 9" id="KW-1133">Transmembrane helix</keyword>
<feature type="transmembrane region" description="Helical" evidence="9">
    <location>
        <begin position="63"/>
        <end position="84"/>
    </location>
</feature>
<dbReference type="Gene3D" id="1.20.1070.10">
    <property type="entry name" value="Rhodopsin 7-helix transmembrane proteins"/>
    <property type="match status" value="1"/>
</dbReference>
<evidence type="ECO:0000259" key="10">
    <source>
        <dbReference type="PROSITE" id="PS50262"/>
    </source>
</evidence>
<feature type="transmembrane region" description="Helical" evidence="9">
    <location>
        <begin position="105"/>
        <end position="125"/>
    </location>
</feature>